<dbReference type="RefSeq" id="WP_183959730.1">
    <property type="nucleotide sequence ID" value="NZ_JACHHP010000001.1"/>
</dbReference>
<dbReference type="AlphaFoldDB" id="A0A7W8D5Q8"/>
<keyword evidence="8" id="KW-1185">Reference proteome</keyword>
<organism evidence="7 8">
    <name type="scientific">Chiayiivirga flava</name>
    <dbReference type="NCBI Taxonomy" id="659595"/>
    <lineage>
        <taxon>Bacteria</taxon>
        <taxon>Pseudomonadati</taxon>
        <taxon>Pseudomonadota</taxon>
        <taxon>Gammaproteobacteria</taxon>
        <taxon>Lysobacterales</taxon>
        <taxon>Lysobacteraceae</taxon>
        <taxon>Chiayiivirga</taxon>
    </lineage>
</organism>
<dbReference type="PANTHER" id="PTHR22939:SF101">
    <property type="entry name" value="PERIPLASMIC PH-DEPENDENT SERINE ENDOPROTEASE DEGQ"/>
    <property type="match status" value="1"/>
</dbReference>
<dbReference type="PRINTS" id="PR00834">
    <property type="entry name" value="PROTEASES2C"/>
</dbReference>
<reference evidence="7 8" key="1">
    <citation type="submission" date="2020-08" db="EMBL/GenBank/DDBJ databases">
        <title>Genomic Encyclopedia of Type Strains, Phase IV (KMG-IV): sequencing the most valuable type-strain genomes for metagenomic binning, comparative biology and taxonomic classification.</title>
        <authorList>
            <person name="Goeker M."/>
        </authorList>
    </citation>
    <scope>NUCLEOTIDE SEQUENCE [LARGE SCALE GENOMIC DNA]</scope>
    <source>
        <strain evidence="7 8">DSM 24163</strain>
    </source>
</reference>
<dbReference type="SUPFAM" id="SSF50494">
    <property type="entry name" value="Trypsin-like serine proteases"/>
    <property type="match status" value="1"/>
</dbReference>
<dbReference type="PROSITE" id="PS50106">
    <property type="entry name" value="PDZ"/>
    <property type="match status" value="1"/>
</dbReference>
<keyword evidence="4" id="KW-0720">Serine protease</keyword>
<feature type="domain" description="PDZ" evidence="6">
    <location>
        <begin position="308"/>
        <end position="339"/>
    </location>
</feature>
<dbReference type="InterPro" id="IPR036034">
    <property type="entry name" value="PDZ_sf"/>
</dbReference>
<comment type="similarity">
    <text evidence="1">Belongs to the peptidase S1C family.</text>
</comment>
<proteinExistence type="inferred from homology"/>
<dbReference type="EMBL" id="JACHHP010000001">
    <property type="protein sequence ID" value="MBB5207211.1"/>
    <property type="molecule type" value="Genomic_DNA"/>
</dbReference>
<keyword evidence="2" id="KW-0645">Protease</keyword>
<evidence type="ECO:0000313" key="7">
    <source>
        <dbReference type="EMBL" id="MBB5207211.1"/>
    </source>
</evidence>
<keyword evidence="5" id="KW-1133">Transmembrane helix</keyword>
<accession>A0A7W8D5Q8</accession>
<evidence type="ECO:0000259" key="6">
    <source>
        <dbReference type="PROSITE" id="PS50106"/>
    </source>
</evidence>
<evidence type="ECO:0000313" key="8">
    <source>
        <dbReference type="Proteomes" id="UP000521199"/>
    </source>
</evidence>
<dbReference type="InterPro" id="IPR001478">
    <property type="entry name" value="PDZ"/>
</dbReference>
<evidence type="ECO:0000256" key="4">
    <source>
        <dbReference type="ARBA" id="ARBA00022825"/>
    </source>
</evidence>
<evidence type="ECO:0000256" key="3">
    <source>
        <dbReference type="ARBA" id="ARBA00022801"/>
    </source>
</evidence>
<gene>
    <name evidence="7" type="ORF">HNQ52_000727</name>
</gene>
<feature type="transmembrane region" description="Helical" evidence="5">
    <location>
        <begin position="7"/>
        <end position="29"/>
    </location>
</feature>
<dbReference type="SMART" id="SM00228">
    <property type="entry name" value="PDZ"/>
    <property type="match status" value="1"/>
</dbReference>
<dbReference type="FunFam" id="2.40.10.10:FF:000001">
    <property type="entry name" value="Periplasmic serine protease DegS"/>
    <property type="match status" value="1"/>
</dbReference>
<name>A0A7W8D5Q8_9GAMM</name>
<dbReference type="GO" id="GO:0006515">
    <property type="term" value="P:protein quality control for misfolded or incompletely synthesized proteins"/>
    <property type="evidence" value="ECO:0007669"/>
    <property type="project" value="TreeGrafter"/>
</dbReference>
<dbReference type="Proteomes" id="UP000521199">
    <property type="component" value="Unassembled WGS sequence"/>
</dbReference>
<evidence type="ECO:0000256" key="5">
    <source>
        <dbReference type="SAM" id="Phobius"/>
    </source>
</evidence>
<dbReference type="PANTHER" id="PTHR22939">
    <property type="entry name" value="SERINE PROTEASE FAMILY S1C HTRA-RELATED"/>
    <property type="match status" value="1"/>
</dbReference>
<dbReference type="GO" id="GO:0042597">
    <property type="term" value="C:periplasmic space"/>
    <property type="evidence" value="ECO:0007669"/>
    <property type="project" value="TreeGrafter"/>
</dbReference>
<comment type="caution">
    <text evidence="7">The sequence shown here is derived from an EMBL/GenBank/DDBJ whole genome shotgun (WGS) entry which is preliminary data.</text>
</comment>
<dbReference type="Pfam" id="PF13365">
    <property type="entry name" value="Trypsin_2"/>
    <property type="match status" value="1"/>
</dbReference>
<evidence type="ECO:0000256" key="2">
    <source>
        <dbReference type="ARBA" id="ARBA00022670"/>
    </source>
</evidence>
<dbReference type="InterPro" id="IPR001940">
    <property type="entry name" value="Peptidase_S1C"/>
</dbReference>
<keyword evidence="3" id="KW-0378">Hydrolase</keyword>
<dbReference type="InterPro" id="IPR009003">
    <property type="entry name" value="Peptidase_S1_PA"/>
</dbReference>
<sequence>MPRLTGVLRFLLQCAVVGLALAFVVLHWMPDAGQRLRGGLGLDASPAPAPAAGTGPVSYADAVARAAPSVVSVYVDKVVTEQTFIVPNPTVQRFAGITLGPTRQRLQRAQGSGVLVSSDGYILTNHHVIDGADNIQTVLQDGRVTRARIVGSDRDTDIAVLKIEGTNLPAMPIEHDAGLRVGDVALAIGNPFGLGQTVTQGIISGLGRNQLNLTTYDDFIQTDAAINEGNSGGALVNARGELIGINTYVIGRMAAGAEGIGFAIPAGTAKAVLDQIVDHGMVVRGWLGANYGDAPILPGSLPSGAPRGVALTRILPGGPAAQAGLQVGDVLTRIGDEDIVDQADLRDREAATPPGSRVRVSGLRAGVPFDVELELVQRPQRSA</sequence>
<keyword evidence="5" id="KW-0812">Transmembrane</keyword>
<dbReference type="Gene3D" id="2.30.42.10">
    <property type="match status" value="1"/>
</dbReference>
<protein>
    <submittedName>
        <fullName evidence="7">Serine peptidase DegS</fullName>
    </submittedName>
</protein>
<keyword evidence="5" id="KW-0472">Membrane</keyword>
<dbReference type="Gene3D" id="2.40.10.120">
    <property type="match status" value="1"/>
</dbReference>
<evidence type="ECO:0000256" key="1">
    <source>
        <dbReference type="ARBA" id="ARBA00010541"/>
    </source>
</evidence>
<dbReference type="Pfam" id="PF00595">
    <property type="entry name" value="PDZ"/>
    <property type="match status" value="1"/>
</dbReference>
<dbReference type="GO" id="GO:0004252">
    <property type="term" value="F:serine-type endopeptidase activity"/>
    <property type="evidence" value="ECO:0007669"/>
    <property type="project" value="InterPro"/>
</dbReference>
<dbReference type="SUPFAM" id="SSF50156">
    <property type="entry name" value="PDZ domain-like"/>
    <property type="match status" value="1"/>
</dbReference>